<gene>
    <name evidence="2" type="ORF">ENS29_01015</name>
</gene>
<dbReference type="InterPro" id="IPR003812">
    <property type="entry name" value="Fido"/>
</dbReference>
<protein>
    <submittedName>
        <fullName evidence="2">Fic family protein</fullName>
    </submittedName>
</protein>
<dbReference type="AlphaFoldDB" id="A0A7C4MRH5"/>
<reference evidence="2" key="1">
    <citation type="journal article" date="2020" name="mSystems">
        <title>Genome- and Community-Level Interaction Insights into Carbon Utilization and Element Cycling Functions of Hydrothermarchaeota in Hydrothermal Sediment.</title>
        <authorList>
            <person name="Zhou Z."/>
            <person name="Liu Y."/>
            <person name="Xu W."/>
            <person name="Pan J."/>
            <person name="Luo Z.H."/>
            <person name="Li M."/>
        </authorList>
    </citation>
    <scope>NUCLEOTIDE SEQUENCE [LARGE SCALE GENOMIC DNA]</scope>
    <source>
        <strain evidence="2">SpSt-477</strain>
    </source>
</reference>
<name>A0A7C4MRH5_9BACT</name>
<evidence type="ECO:0000259" key="1">
    <source>
        <dbReference type="Pfam" id="PF02661"/>
    </source>
</evidence>
<dbReference type="Gene3D" id="1.20.120.1870">
    <property type="entry name" value="Fic/DOC protein, Fido domain"/>
    <property type="match status" value="1"/>
</dbReference>
<comment type="caution">
    <text evidence="2">The sequence shown here is derived from an EMBL/GenBank/DDBJ whole genome shotgun (WGS) entry which is preliminary data.</text>
</comment>
<dbReference type="Pfam" id="PF02661">
    <property type="entry name" value="Fic"/>
    <property type="match status" value="1"/>
</dbReference>
<sequence length="116" mass="13201">MKVCLTRCVGLRKWLERRHRIVKESGGSLQIQNFGALKSAFQQPGLTFRGDDLYARLAKKAADLAFSIMRNHPFIDGNRHPRNLCTTAAPSPGIEWGPSWFKTIQDFRLASFPKRT</sequence>
<feature type="domain" description="Fido" evidence="1">
    <location>
        <begin position="19"/>
        <end position="78"/>
    </location>
</feature>
<dbReference type="InterPro" id="IPR053737">
    <property type="entry name" value="Type_II_TA_Toxin"/>
</dbReference>
<evidence type="ECO:0000313" key="2">
    <source>
        <dbReference type="EMBL" id="HGU31419.1"/>
    </source>
</evidence>
<dbReference type="EMBL" id="DSUH01000021">
    <property type="protein sequence ID" value="HGU31419.1"/>
    <property type="molecule type" value="Genomic_DNA"/>
</dbReference>
<accession>A0A7C4MRH5</accession>
<organism evidence="2">
    <name type="scientific">Desulfatirhabdium butyrativorans</name>
    <dbReference type="NCBI Taxonomy" id="340467"/>
    <lineage>
        <taxon>Bacteria</taxon>
        <taxon>Pseudomonadati</taxon>
        <taxon>Thermodesulfobacteriota</taxon>
        <taxon>Desulfobacteria</taxon>
        <taxon>Desulfobacterales</taxon>
        <taxon>Desulfatirhabdiaceae</taxon>
        <taxon>Desulfatirhabdium</taxon>
    </lineage>
</organism>
<proteinExistence type="predicted"/>